<dbReference type="SUPFAM" id="SSF57667">
    <property type="entry name" value="beta-beta-alpha zinc fingers"/>
    <property type="match status" value="2"/>
</dbReference>
<proteinExistence type="predicted"/>
<dbReference type="EMBL" id="JAKOGI010000005">
    <property type="protein sequence ID" value="KAJ8452299.1"/>
    <property type="molecule type" value="Genomic_DNA"/>
</dbReference>
<dbReference type="GO" id="GO:0008270">
    <property type="term" value="F:zinc ion binding"/>
    <property type="evidence" value="ECO:0007669"/>
    <property type="project" value="InterPro"/>
</dbReference>
<dbReference type="InterPro" id="IPR013087">
    <property type="entry name" value="Znf_C2H2_type"/>
</dbReference>
<evidence type="ECO:0000259" key="2">
    <source>
        <dbReference type="PROSITE" id="PS00028"/>
    </source>
</evidence>
<dbReference type="PANTHER" id="PTHR47487:SF12">
    <property type="entry name" value="GLUTENIN, HIGH MOLECULAR WEIGHT SUBUNIT DX5-LIKE"/>
    <property type="match status" value="1"/>
</dbReference>
<evidence type="ECO:0000313" key="4">
    <source>
        <dbReference type="Proteomes" id="UP001153076"/>
    </source>
</evidence>
<dbReference type="PANTHER" id="PTHR47487">
    <property type="entry name" value="OS06G0651300 PROTEIN-RELATED"/>
    <property type="match status" value="1"/>
</dbReference>
<dbReference type="OrthoDB" id="434647at2759"/>
<sequence>MGSERKKYVMPVELAMRREMAYREKLAGLAMARGASTVTIGPDKDTLLPAPQVPTPTPSQTPSTLAMPTANPCPPPTLRLPPHQRPRPYFGPGPGQAPQPRPLTPMPPGPRPRPNPPHSTHHHRKRKEPVVPQPGDFFCNICQVDCTSEFNLKMHFRGHKHKAKLKEVKSMKPPAGDGIKVNKTKKPHCELCGIFCPDENSFRQHLNGKNHTLKLLATEKKVKGPDGGIALS</sequence>
<dbReference type="InterPro" id="IPR003604">
    <property type="entry name" value="Matrin/U1-like-C_Znf_C2H2"/>
</dbReference>
<comment type="caution">
    <text evidence="3">The sequence shown here is derived from an EMBL/GenBank/DDBJ whole genome shotgun (WGS) entry which is preliminary data.</text>
</comment>
<dbReference type="GO" id="GO:0003676">
    <property type="term" value="F:nucleic acid binding"/>
    <property type="evidence" value="ECO:0007669"/>
    <property type="project" value="InterPro"/>
</dbReference>
<dbReference type="Pfam" id="PF12874">
    <property type="entry name" value="zf-met"/>
    <property type="match status" value="2"/>
</dbReference>
<name>A0A9Q1KZ12_9CARY</name>
<feature type="domain" description="C2H2-type" evidence="2">
    <location>
        <begin position="139"/>
        <end position="161"/>
    </location>
</feature>
<dbReference type="SMART" id="SM00355">
    <property type="entry name" value="ZnF_C2H2"/>
    <property type="match status" value="2"/>
</dbReference>
<accession>A0A9Q1KZ12</accession>
<dbReference type="SMART" id="SM00451">
    <property type="entry name" value="ZnF_U1"/>
    <property type="match status" value="2"/>
</dbReference>
<evidence type="ECO:0000256" key="1">
    <source>
        <dbReference type="SAM" id="MobiDB-lite"/>
    </source>
</evidence>
<organism evidence="3 4">
    <name type="scientific">Carnegiea gigantea</name>
    <dbReference type="NCBI Taxonomy" id="171969"/>
    <lineage>
        <taxon>Eukaryota</taxon>
        <taxon>Viridiplantae</taxon>
        <taxon>Streptophyta</taxon>
        <taxon>Embryophyta</taxon>
        <taxon>Tracheophyta</taxon>
        <taxon>Spermatophyta</taxon>
        <taxon>Magnoliopsida</taxon>
        <taxon>eudicotyledons</taxon>
        <taxon>Gunneridae</taxon>
        <taxon>Pentapetalae</taxon>
        <taxon>Caryophyllales</taxon>
        <taxon>Cactineae</taxon>
        <taxon>Cactaceae</taxon>
        <taxon>Cactoideae</taxon>
        <taxon>Echinocereeae</taxon>
        <taxon>Carnegiea</taxon>
    </lineage>
</organism>
<feature type="region of interest" description="Disordered" evidence="1">
    <location>
        <begin position="39"/>
        <end position="132"/>
    </location>
</feature>
<reference evidence="3" key="1">
    <citation type="submission" date="2022-04" db="EMBL/GenBank/DDBJ databases">
        <title>Carnegiea gigantea Genome sequencing and assembly v2.</title>
        <authorList>
            <person name="Copetti D."/>
            <person name="Sanderson M.J."/>
            <person name="Burquez A."/>
            <person name="Wojciechowski M.F."/>
        </authorList>
    </citation>
    <scope>NUCLEOTIDE SEQUENCE</scope>
    <source>
        <strain evidence="3">SGP5-SGP5p</strain>
        <tissue evidence="3">Aerial part</tissue>
    </source>
</reference>
<dbReference type="AlphaFoldDB" id="A0A9Q1KZ12"/>
<gene>
    <name evidence="3" type="ORF">Cgig2_006104</name>
</gene>
<protein>
    <recommendedName>
        <fullName evidence="2">C2H2-type domain-containing protein</fullName>
    </recommendedName>
</protein>
<keyword evidence="4" id="KW-1185">Reference proteome</keyword>
<dbReference type="Proteomes" id="UP001153076">
    <property type="component" value="Unassembled WGS sequence"/>
</dbReference>
<dbReference type="PROSITE" id="PS00028">
    <property type="entry name" value="ZINC_FINGER_C2H2_1"/>
    <property type="match status" value="1"/>
</dbReference>
<dbReference type="InterPro" id="IPR036236">
    <property type="entry name" value="Znf_C2H2_sf"/>
</dbReference>
<feature type="compositionally biased region" description="Pro residues" evidence="1">
    <location>
        <begin position="89"/>
        <end position="117"/>
    </location>
</feature>
<evidence type="ECO:0000313" key="3">
    <source>
        <dbReference type="EMBL" id="KAJ8452299.1"/>
    </source>
</evidence>
<dbReference type="Gene3D" id="3.30.160.60">
    <property type="entry name" value="Classic Zinc Finger"/>
    <property type="match status" value="2"/>
</dbReference>